<keyword evidence="10" id="KW-0067">ATP-binding</keyword>
<proteinExistence type="predicted"/>
<organism evidence="21 22">
    <name type="scientific">Sphingobacterium olei</name>
    <dbReference type="NCBI Taxonomy" id="2571155"/>
    <lineage>
        <taxon>Bacteria</taxon>
        <taxon>Pseudomonadati</taxon>
        <taxon>Bacteroidota</taxon>
        <taxon>Sphingobacteriia</taxon>
        <taxon>Sphingobacteriales</taxon>
        <taxon>Sphingobacteriaceae</taxon>
        <taxon>Sphingobacterium</taxon>
    </lineage>
</organism>
<dbReference type="SMART" id="SM00448">
    <property type="entry name" value="REC"/>
    <property type="match status" value="2"/>
</dbReference>
<feature type="domain" description="Response regulatory" evidence="17">
    <location>
        <begin position="915"/>
        <end position="1035"/>
    </location>
</feature>
<dbReference type="InterPro" id="IPR001789">
    <property type="entry name" value="Sig_transdc_resp-reg_receiver"/>
</dbReference>
<dbReference type="Gene3D" id="1.10.287.130">
    <property type="match status" value="1"/>
</dbReference>
<dbReference type="InterPro" id="IPR008207">
    <property type="entry name" value="Sig_transdc_His_kin_Hpt_dom"/>
</dbReference>
<dbReference type="InterPro" id="IPR000700">
    <property type="entry name" value="PAS-assoc_C"/>
</dbReference>
<comment type="catalytic activity">
    <reaction evidence="1">
        <text>ATP + protein L-histidine = ADP + protein N-phospho-L-histidine.</text>
        <dbReference type="EC" id="2.7.13.3"/>
    </reaction>
</comment>
<evidence type="ECO:0000256" key="12">
    <source>
        <dbReference type="ARBA" id="ARBA00023012"/>
    </source>
</evidence>
<evidence type="ECO:0000256" key="8">
    <source>
        <dbReference type="ARBA" id="ARBA00022741"/>
    </source>
</evidence>
<dbReference type="FunFam" id="1.10.287.130:FF:000003">
    <property type="entry name" value="Histidine kinase"/>
    <property type="match status" value="1"/>
</dbReference>
<dbReference type="GO" id="GO:0006355">
    <property type="term" value="P:regulation of DNA-templated transcription"/>
    <property type="evidence" value="ECO:0007669"/>
    <property type="project" value="InterPro"/>
</dbReference>
<dbReference type="SUPFAM" id="SSF55785">
    <property type="entry name" value="PYP-like sensor domain (PAS domain)"/>
    <property type="match status" value="4"/>
</dbReference>
<dbReference type="Pfam" id="PF00512">
    <property type="entry name" value="HisKA"/>
    <property type="match status" value="1"/>
</dbReference>
<keyword evidence="22" id="KW-1185">Reference proteome</keyword>
<evidence type="ECO:0000256" key="10">
    <source>
        <dbReference type="ARBA" id="ARBA00022840"/>
    </source>
</evidence>
<keyword evidence="5 15" id="KW-0597">Phosphoprotein</keyword>
<evidence type="ECO:0000256" key="6">
    <source>
        <dbReference type="ARBA" id="ARBA00022679"/>
    </source>
</evidence>
<evidence type="ECO:0000256" key="5">
    <source>
        <dbReference type="ARBA" id="ARBA00022553"/>
    </source>
</evidence>
<dbReference type="InterPro" id="IPR013655">
    <property type="entry name" value="PAS_fold_3"/>
</dbReference>
<dbReference type="InterPro" id="IPR036641">
    <property type="entry name" value="HPT_dom_sf"/>
</dbReference>
<dbReference type="SMART" id="SM00091">
    <property type="entry name" value="PAS"/>
    <property type="match status" value="4"/>
</dbReference>
<dbReference type="GO" id="GO:0005524">
    <property type="term" value="F:ATP binding"/>
    <property type="evidence" value="ECO:0007669"/>
    <property type="project" value="UniProtKB-KW"/>
</dbReference>
<dbReference type="PROSITE" id="PS50113">
    <property type="entry name" value="PAC"/>
    <property type="match status" value="1"/>
</dbReference>
<evidence type="ECO:0000256" key="1">
    <source>
        <dbReference type="ARBA" id="ARBA00000085"/>
    </source>
</evidence>
<evidence type="ECO:0000259" key="20">
    <source>
        <dbReference type="PROSITE" id="PS50894"/>
    </source>
</evidence>
<dbReference type="CDD" id="cd17546">
    <property type="entry name" value="REC_hyHK_CKI1_RcsC-like"/>
    <property type="match status" value="2"/>
</dbReference>
<feature type="domain" description="Histidine kinase" evidence="16">
    <location>
        <begin position="679"/>
        <end position="900"/>
    </location>
</feature>
<dbReference type="InterPro" id="IPR004358">
    <property type="entry name" value="Sig_transdc_His_kin-like_C"/>
</dbReference>
<dbReference type="NCBIfam" id="TIGR00229">
    <property type="entry name" value="sensory_box"/>
    <property type="match status" value="3"/>
</dbReference>
<dbReference type="InterPro" id="IPR001610">
    <property type="entry name" value="PAC"/>
</dbReference>
<dbReference type="EMBL" id="SUME01000003">
    <property type="protein sequence ID" value="TJZ61473.1"/>
    <property type="molecule type" value="Genomic_DNA"/>
</dbReference>
<evidence type="ECO:0000313" key="21">
    <source>
        <dbReference type="EMBL" id="TJZ61473.1"/>
    </source>
</evidence>
<comment type="caution">
    <text evidence="21">The sequence shown here is derived from an EMBL/GenBank/DDBJ whole genome shotgun (WGS) entry which is preliminary data.</text>
</comment>
<dbReference type="InterPro" id="IPR029016">
    <property type="entry name" value="GAF-like_dom_sf"/>
</dbReference>
<reference evidence="21 22" key="1">
    <citation type="submission" date="2019-04" db="EMBL/GenBank/DDBJ databases">
        <title>Sphingobacterium olei sp. nov., isolated from oil-contaminated soil.</title>
        <authorList>
            <person name="Liu B."/>
        </authorList>
    </citation>
    <scope>NUCLEOTIDE SEQUENCE [LARGE SCALE GENOMIC DNA]</scope>
    <source>
        <strain evidence="21 22">HAL-9</strain>
    </source>
</reference>
<sequence length="1303" mass="147932">MENFPIPDNELARIQKLKSYELLGLGKDQDLDVFAQAACLITDCPAALIAMMEEDTQRIQSCVGLDFEFVDRRSTLCQYTIMTREVLVIEDTFKDPRSSSNPLIQEGNIRFYAGVPLADEDGIVLGTICVIDFEPKSLSDKQMISLEQLGKAVTKILLSKKRKVQAGYFGEIFHLTNNIICVLDGLFRIKEANPAFTELLHVSRSSIIDKPFHDIISSSDEGLLLALEQVPESDQGIQLTTVTNIAEENDIIIEWHLKYHPIQHEIFAFGRNVTKEREEQLKLESSERRFRNFFENAIGLMSMHDLDGNILAVNEKGRELLKYSENQVKDLNLRQLVPSRHLQNMEQYLERIAQVGEDSGMMILQTKDKEKIYWLYHNMLETDTEGKPYVVSTALNMTERIQLERDLLHTKQILEQTNAVAQVGGWEVDLIQDKVYWSDSTKLIHGVNRDFVPNIEHAINFFEPESREKIKDIFARAINDGIPYDIELRLRKEQGDVIWVRVKGIPELENGSCKRVFGIIQDIDMSKSLFLELERKEAMLQAFVDYVPASVAMFDRELNYVSVSNQWVEDFHQGKADLIDQNLFTLFPHIPEKRKQIYLEALEGKPYKNVDEVIQPEGMQAPQHFNWEVRPWHISDGSIGGIIIFTQNITDSVMVNEELKRAKELAVLASQAKSEFLANMSHEIRTPLNGVIGFSDLLLKTPLNEVQIQYLNYINESGNSLLNIINDILDFSKIESGKLELFVDRFNVYDLANQVINVILYQAQRKDLELLLNIEQGLPASIWIDESRVKQILINLLGNSIKFTERGEIELKIEKLSCDDNTLRLRFSVRDTGIGIPLSKQQRIFDAFTQEDSSVSKRYGGTGLGLTISNNLLKYMGSKLSLESVVSEGSTFYFDIDVAYEQGSEENNGELPVSRVLVVDDNANNRIILQHMLGYKHVEAVLAENGMEALQLLVKGERFDVILMDYHMPILSGLATIDKIRELFYKQGEVVPLIVLHTSSEEHEVLSSCRQESDLSLLLKPIKSNELYQTLRRVVLQNKQDRTPAKLKGAAPNSAIYEQQALVLLADDNAVNMALNLRIMASLMPNAKLVDVSNGADAVNECLHQSFDLILMDVQMPQVDGIEATKQIRQLPGYQFTPIIGITAGNVRGEREKCLAAGMSDFLPKPIRQQDLDNILKKFMAESSESIDTFKLDEHLDIQALELQVGDDAEFRVFFLELVVKELKDVEINLKQSKDDRDLSRINEVLHKLRGTASTAGLIELARLTSKLENNLSSDTDLEIALIDIEQEIGLGINLITKLLKKQ</sequence>
<dbReference type="PANTHER" id="PTHR45339">
    <property type="entry name" value="HYBRID SIGNAL TRANSDUCTION HISTIDINE KINASE J"/>
    <property type="match status" value="1"/>
</dbReference>
<comment type="subcellular location">
    <subcellularLocation>
        <location evidence="2">Cell membrane</location>
        <topology evidence="2">Multi-pass membrane protein</topology>
    </subcellularLocation>
</comment>
<dbReference type="Pfam" id="PF08448">
    <property type="entry name" value="PAS_4"/>
    <property type="match status" value="2"/>
</dbReference>
<dbReference type="InterPro" id="IPR003594">
    <property type="entry name" value="HATPase_dom"/>
</dbReference>
<evidence type="ECO:0000259" key="18">
    <source>
        <dbReference type="PROSITE" id="PS50112"/>
    </source>
</evidence>
<evidence type="ECO:0000256" key="2">
    <source>
        <dbReference type="ARBA" id="ARBA00004651"/>
    </source>
</evidence>
<dbReference type="InterPro" id="IPR003661">
    <property type="entry name" value="HisK_dim/P_dom"/>
</dbReference>
<feature type="domain" description="Response regulatory" evidence="17">
    <location>
        <begin position="1062"/>
        <end position="1180"/>
    </location>
</feature>
<dbReference type="SMART" id="SM00388">
    <property type="entry name" value="HisKA"/>
    <property type="match status" value="1"/>
</dbReference>
<dbReference type="PROSITE" id="PS50894">
    <property type="entry name" value="HPT"/>
    <property type="match status" value="1"/>
</dbReference>
<evidence type="ECO:0000256" key="14">
    <source>
        <dbReference type="PROSITE-ProRule" id="PRU00110"/>
    </source>
</evidence>
<accession>A0A4U0P2N4</accession>
<evidence type="ECO:0000259" key="17">
    <source>
        <dbReference type="PROSITE" id="PS50110"/>
    </source>
</evidence>
<evidence type="ECO:0000256" key="11">
    <source>
        <dbReference type="ARBA" id="ARBA00022989"/>
    </source>
</evidence>
<protein>
    <recommendedName>
        <fullName evidence="3">histidine kinase</fullName>
        <ecNumber evidence="3">2.7.13.3</ecNumber>
    </recommendedName>
</protein>
<dbReference type="GO" id="GO:0000155">
    <property type="term" value="F:phosphorelay sensor kinase activity"/>
    <property type="evidence" value="ECO:0007669"/>
    <property type="project" value="InterPro"/>
</dbReference>
<dbReference type="EC" id="2.7.13.3" evidence="3"/>
<evidence type="ECO:0000259" key="16">
    <source>
        <dbReference type="PROSITE" id="PS50109"/>
    </source>
</evidence>
<dbReference type="InterPro" id="IPR036890">
    <property type="entry name" value="HATPase_C_sf"/>
</dbReference>
<keyword evidence="13" id="KW-0472">Membrane</keyword>
<dbReference type="InterPro" id="IPR035965">
    <property type="entry name" value="PAS-like_dom_sf"/>
</dbReference>
<dbReference type="Gene3D" id="3.30.565.10">
    <property type="entry name" value="Histidine kinase-like ATPase, C-terminal domain"/>
    <property type="match status" value="1"/>
</dbReference>
<dbReference type="PROSITE" id="PS50112">
    <property type="entry name" value="PAS"/>
    <property type="match status" value="2"/>
</dbReference>
<dbReference type="Proteomes" id="UP000306808">
    <property type="component" value="Unassembled WGS sequence"/>
</dbReference>
<dbReference type="PROSITE" id="PS50110">
    <property type="entry name" value="RESPONSE_REGULATORY"/>
    <property type="match status" value="2"/>
</dbReference>
<feature type="domain" description="PAS" evidence="18">
    <location>
        <begin position="286"/>
        <end position="356"/>
    </location>
</feature>
<dbReference type="CDD" id="cd16922">
    <property type="entry name" value="HATPase_EvgS-ArcB-TorS-like"/>
    <property type="match status" value="1"/>
</dbReference>
<dbReference type="SMART" id="SM00387">
    <property type="entry name" value="HATPase_c"/>
    <property type="match status" value="1"/>
</dbReference>
<dbReference type="InterPro" id="IPR036097">
    <property type="entry name" value="HisK_dim/P_sf"/>
</dbReference>
<dbReference type="Gene3D" id="3.30.450.20">
    <property type="entry name" value="PAS domain"/>
    <property type="match status" value="4"/>
</dbReference>
<gene>
    <name evidence="21" type="ORF">FAZ15_09790</name>
</gene>
<dbReference type="Pfam" id="PF08447">
    <property type="entry name" value="PAS_3"/>
    <property type="match status" value="1"/>
</dbReference>
<feature type="domain" description="PAS" evidence="18">
    <location>
        <begin position="435"/>
        <end position="481"/>
    </location>
</feature>
<feature type="modified residue" description="Phosphohistidine" evidence="14">
    <location>
        <position position="1247"/>
    </location>
</feature>
<keyword evidence="6" id="KW-0808">Transferase</keyword>
<dbReference type="InterPro" id="IPR011006">
    <property type="entry name" value="CheY-like_superfamily"/>
</dbReference>
<dbReference type="InterPro" id="IPR013656">
    <property type="entry name" value="PAS_4"/>
</dbReference>
<feature type="domain" description="PAC" evidence="19">
    <location>
        <begin position="484"/>
        <end position="535"/>
    </location>
</feature>
<dbReference type="RefSeq" id="WP_136901120.1">
    <property type="nucleotide sequence ID" value="NZ_SUME01000003.1"/>
</dbReference>
<dbReference type="SUPFAM" id="SSF52172">
    <property type="entry name" value="CheY-like"/>
    <property type="match status" value="2"/>
</dbReference>
<evidence type="ECO:0000256" key="3">
    <source>
        <dbReference type="ARBA" id="ARBA00012438"/>
    </source>
</evidence>
<dbReference type="InterPro" id="IPR000014">
    <property type="entry name" value="PAS"/>
</dbReference>
<keyword evidence="11" id="KW-1133">Transmembrane helix</keyword>
<evidence type="ECO:0000256" key="7">
    <source>
        <dbReference type="ARBA" id="ARBA00022692"/>
    </source>
</evidence>
<dbReference type="Pfam" id="PF02518">
    <property type="entry name" value="HATPase_c"/>
    <property type="match status" value="1"/>
</dbReference>
<dbReference type="PROSITE" id="PS50109">
    <property type="entry name" value="HIS_KIN"/>
    <property type="match status" value="1"/>
</dbReference>
<feature type="modified residue" description="4-aspartylphosphate" evidence="15">
    <location>
        <position position="1113"/>
    </location>
</feature>
<dbReference type="Pfam" id="PF01627">
    <property type="entry name" value="Hpt"/>
    <property type="match status" value="1"/>
</dbReference>
<dbReference type="InterPro" id="IPR003018">
    <property type="entry name" value="GAF"/>
</dbReference>
<dbReference type="GO" id="GO:0005886">
    <property type="term" value="C:plasma membrane"/>
    <property type="evidence" value="ECO:0007669"/>
    <property type="project" value="UniProtKB-SubCell"/>
</dbReference>
<dbReference type="CDD" id="cd00088">
    <property type="entry name" value="HPT"/>
    <property type="match status" value="1"/>
</dbReference>
<keyword evidence="9" id="KW-0418">Kinase</keyword>
<evidence type="ECO:0000256" key="9">
    <source>
        <dbReference type="ARBA" id="ARBA00022777"/>
    </source>
</evidence>
<dbReference type="CDD" id="cd00082">
    <property type="entry name" value="HisKA"/>
    <property type="match status" value="1"/>
</dbReference>
<dbReference type="Gene3D" id="3.40.50.2300">
    <property type="match status" value="2"/>
</dbReference>
<dbReference type="FunFam" id="3.30.565.10:FF:000010">
    <property type="entry name" value="Sensor histidine kinase RcsC"/>
    <property type="match status" value="1"/>
</dbReference>
<keyword evidence="8" id="KW-0547">Nucleotide-binding</keyword>
<dbReference type="Pfam" id="PF01590">
    <property type="entry name" value="GAF"/>
    <property type="match status" value="1"/>
</dbReference>
<dbReference type="InterPro" id="IPR013767">
    <property type="entry name" value="PAS_fold"/>
</dbReference>
<dbReference type="SMART" id="SM00086">
    <property type="entry name" value="PAC"/>
    <property type="match status" value="2"/>
</dbReference>
<keyword evidence="4" id="KW-1003">Cell membrane</keyword>
<dbReference type="Pfam" id="PF00989">
    <property type="entry name" value="PAS"/>
    <property type="match status" value="1"/>
</dbReference>
<evidence type="ECO:0000313" key="22">
    <source>
        <dbReference type="Proteomes" id="UP000306808"/>
    </source>
</evidence>
<feature type="domain" description="HPt" evidence="20">
    <location>
        <begin position="1204"/>
        <end position="1303"/>
    </location>
</feature>
<feature type="modified residue" description="4-aspartylphosphate" evidence="15">
    <location>
        <position position="965"/>
    </location>
</feature>
<dbReference type="PANTHER" id="PTHR45339:SF1">
    <property type="entry name" value="HYBRID SIGNAL TRANSDUCTION HISTIDINE KINASE J"/>
    <property type="match status" value="1"/>
</dbReference>
<evidence type="ECO:0000256" key="4">
    <source>
        <dbReference type="ARBA" id="ARBA00022475"/>
    </source>
</evidence>
<dbReference type="SUPFAM" id="SSF47384">
    <property type="entry name" value="Homodimeric domain of signal transducing histidine kinase"/>
    <property type="match status" value="1"/>
</dbReference>
<dbReference type="Gene3D" id="1.20.120.160">
    <property type="entry name" value="HPT domain"/>
    <property type="match status" value="1"/>
</dbReference>
<dbReference type="Pfam" id="PF00072">
    <property type="entry name" value="Response_reg"/>
    <property type="match status" value="2"/>
</dbReference>
<dbReference type="PRINTS" id="PR00344">
    <property type="entry name" value="BCTRLSENSOR"/>
</dbReference>
<dbReference type="SUPFAM" id="SSF47226">
    <property type="entry name" value="Histidine-containing phosphotransfer domain, HPT domain"/>
    <property type="match status" value="1"/>
</dbReference>
<dbReference type="Gene3D" id="3.30.450.40">
    <property type="match status" value="1"/>
</dbReference>
<keyword evidence="12" id="KW-0902">Two-component regulatory system</keyword>
<dbReference type="InterPro" id="IPR005467">
    <property type="entry name" value="His_kinase_dom"/>
</dbReference>
<evidence type="ECO:0000256" key="15">
    <source>
        <dbReference type="PROSITE-ProRule" id="PRU00169"/>
    </source>
</evidence>
<keyword evidence="7" id="KW-0812">Transmembrane</keyword>
<dbReference type="SUPFAM" id="SSF55874">
    <property type="entry name" value="ATPase domain of HSP90 chaperone/DNA topoisomerase II/histidine kinase"/>
    <property type="match status" value="1"/>
</dbReference>
<name>A0A4U0P2N4_9SPHI</name>
<dbReference type="SUPFAM" id="SSF55781">
    <property type="entry name" value="GAF domain-like"/>
    <property type="match status" value="1"/>
</dbReference>
<dbReference type="CDD" id="cd00130">
    <property type="entry name" value="PAS"/>
    <property type="match status" value="3"/>
</dbReference>
<dbReference type="OrthoDB" id="9811889at2"/>
<evidence type="ECO:0000259" key="19">
    <source>
        <dbReference type="PROSITE" id="PS50113"/>
    </source>
</evidence>
<evidence type="ECO:0000256" key="13">
    <source>
        <dbReference type="ARBA" id="ARBA00023136"/>
    </source>
</evidence>
<dbReference type="SMART" id="SM00065">
    <property type="entry name" value="GAF"/>
    <property type="match status" value="1"/>
</dbReference>